<evidence type="ECO:0008006" key="4">
    <source>
        <dbReference type="Google" id="ProtNLM"/>
    </source>
</evidence>
<gene>
    <name evidence="2" type="ORF">FC83_GL003366</name>
</gene>
<feature type="transmembrane region" description="Helical" evidence="1">
    <location>
        <begin position="72"/>
        <end position="92"/>
    </location>
</feature>
<sequence length="122" mass="13973">MAMKDTINKFLSDEIYWLAALDLSIALVIVIPAFITMRFWTMFPLLLVSLLLAPLLAWPFRQIDQRAKQRTTITIVAWTIMIILWLVGLIFAADKFKIVVSILAVTGSSWGLYRSKQKQNSK</sequence>
<feature type="transmembrane region" description="Helical" evidence="1">
    <location>
        <begin position="15"/>
        <end position="35"/>
    </location>
</feature>
<dbReference type="Proteomes" id="UP000051236">
    <property type="component" value="Unassembled WGS sequence"/>
</dbReference>
<dbReference type="AlphaFoldDB" id="A0A0R1XSX3"/>
<reference evidence="2 3" key="1">
    <citation type="journal article" date="2015" name="Genome Announc.">
        <title>Expanding the biotechnology potential of lactobacilli through comparative genomics of 213 strains and associated genera.</title>
        <authorList>
            <person name="Sun Z."/>
            <person name="Harris H.M."/>
            <person name="McCann A."/>
            <person name="Guo C."/>
            <person name="Argimon S."/>
            <person name="Zhang W."/>
            <person name="Yang X."/>
            <person name="Jeffery I.B."/>
            <person name="Cooney J.C."/>
            <person name="Kagawa T.F."/>
            <person name="Liu W."/>
            <person name="Song Y."/>
            <person name="Salvetti E."/>
            <person name="Wrobel A."/>
            <person name="Rasinkangas P."/>
            <person name="Parkhill J."/>
            <person name="Rea M.C."/>
            <person name="O'Sullivan O."/>
            <person name="Ritari J."/>
            <person name="Douillard F.P."/>
            <person name="Paul Ross R."/>
            <person name="Yang R."/>
            <person name="Briner A.E."/>
            <person name="Felis G.E."/>
            <person name="de Vos W.M."/>
            <person name="Barrangou R."/>
            <person name="Klaenhammer T.R."/>
            <person name="Caufield P.W."/>
            <person name="Cui Y."/>
            <person name="Zhang H."/>
            <person name="O'Toole P.W."/>
        </authorList>
    </citation>
    <scope>NUCLEOTIDE SEQUENCE [LARGE SCALE GENOMIC DNA]</scope>
    <source>
        <strain evidence="2 3">DSM 18527</strain>
    </source>
</reference>
<protein>
    <recommendedName>
        <fullName evidence="4">DUF2568 domain-containing protein</fullName>
    </recommendedName>
</protein>
<dbReference type="EMBL" id="AZGA01000057">
    <property type="protein sequence ID" value="KRM33279.1"/>
    <property type="molecule type" value="Genomic_DNA"/>
</dbReference>
<evidence type="ECO:0000313" key="3">
    <source>
        <dbReference type="Proteomes" id="UP000051236"/>
    </source>
</evidence>
<keyword evidence="1" id="KW-1133">Transmembrane helix</keyword>
<organism evidence="2 3">
    <name type="scientific">Agrilactobacillus composti DSM 18527 = JCM 14202</name>
    <dbReference type="NCBI Taxonomy" id="1423734"/>
    <lineage>
        <taxon>Bacteria</taxon>
        <taxon>Bacillati</taxon>
        <taxon>Bacillota</taxon>
        <taxon>Bacilli</taxon>
        <taxon>Lactobacillales</taxon>
        <taxon>Lactobacillaceae</taxon>
        <taxon>Agrilactobacillus</taxon>
    </lineage>
</organism>
<proteinExistence type="predicted"/>
<dbReference type="PATRIC" id="fig|1423734.3.peg.3418"/>
<keyword evidence="1" id="KW-0472">Membrane</keyword>
<evidence type="ECO:0000313" key="2">
    <source>
        <dbReference type="EMBL" id="KRM33279.1"/>
    </source>
</evidence>
<name>A0A0R1XSX3_9LACO</name>
<feature type="transmembrane region" description="Helical" evidence="1">
    <location>
        <begin position="41"/>
        <end position="60"/>
    </location>
</feature>
<keyword evidence="3" id="KW-1185">Reference proteome</keyword>
<keyword evidence="1" id="KW-0812">Transmembrane</keyword>
<feature type="transmembrane region" description="Helical" evidence="1">
    <location>
        <begin position="98"/>
        <end position="113"/>
    </location>
</feature>
<accession>A0A0R1XSX3</accession>
<comment type="caution">
    <text evidence="2">The sequence shown here is derived from an EMBL/GenBank/DDBJ whole genome shotgun (WGS) entry which is preliminary data.</text>
</comment>
<evidence type="ECO:0000256" key="1">
    <source>
        <dbReference type="SAM" id="Phobius"/>
    </source>
</evidence>